<protein>
    <submittedName>
        <fullName evidence="2">Uncharacterized protein</fullName>
    </submittedName>
</protein>
<dbReference type="STRING" id="981222.Cabther_A0618"/>
<dbReference type="EMBL" id="CP002514">
    <property type="protein sequence ID" value="AEP11375.1"/>
    <property type="molecule type" value="Genomic_DNA"/>
</dbReference>
<accession>G2LFH4</accession>
<keyword evidence="3" id="KW-1185">Reference proteome</keyword>
<dbReference type="Proteomes" id="UP000006791">
    <property type="component" value="Chromosome 1"/>
</dbReference>
<gene>
    <name evidence="2" type="ordered locus">Cabther_A0618</name>
</gene>
<keyword evidence="1" id="KW-1133">Transmembrane helix</keyword>
<keyword evidence="1" id="KW-0812">Transmembrane</keyword>
<feature type="transmembrane region" description="Helical" evidence="1">
    <location>
        <begin position="12"/>
        <end position="30"/>
    </location>
</feature>
<keyword evidence="1" id="KW-0472">Membrane</keyword>
<dbReference type="HOGENOM" id="CLU_2841837_0_0_0"/>
<dbReference type="AlphaFoldDB" id="G2LFH4"/>
<sequence length="65" mass="7138">MLTSAGLETMHFLIMTTFAALTSTVLAAITNEAETTRERCLYGLKTFGAFVGVGLVISWLFYFIP</sequence>
<dbReference type="KEGG" id="ctm:Cabther_A0618"/>
<evidence type="ECO:0000256" key="1">
    <source>
        <dbReference type="SAM" id="Phobius"/>
    </source>
</evidence>
<evidence type="ECO:0000313" key="2">
    <source>
        <dbReference type="EMBL" id="AEP11375.1"/>
    </source>
</evidence>
<organism evidence="2 3">
    <name type="scientific">Chloracidobacterium thermophilum (strain B)</name>
    <dbReference type="NCBI Taxonomy" id="981222"/>
    <lineage>
        <taxon>Bacteria</taxon>
        <taxon>Pseudomonadati</taxon>
        <taxon>Acidobacteriota</taxon>
        <taxon>Terriglobia</taxon>
        <taxon>Terriglobales</taxon>
        <taxon>Acidobacteriaceae</taxon>
        <taxon>Chloracidobacterium</taxon>
    </lineage>
</organism>
<feature type="transmembrane region" description="Helical" evidence="1">
    <location>
        <begin position="42"/>
        <end position="64"/>
    </location>
</feature>
<dbReference type="OrthoDB" id="9880457at2"/>
<name>G2LFH4_CHLTF</name>
<evidence type="ECO:0000313" key="3">
    <source>
        <dbReference type="Proteomes" id="UP000006791"/>
    </source>
</evidence>
<reference evidence="2 3" key="1">
    <citation type="journal article" date="2012" name="Environ. Microbiol.">
        <title>Complete genome of Candidatus Chloracidobacterium thermophilum, a chlorophyll-based photoheterotroph belonging to the phylum Acidobacteria.</title>
        <authorList>
            <person name="Garcia Costas A.M."/>
            <person name="Liu Z."/>
            <person name="Tomsho L.P."/>
            <person name="Schuster S.C."/>
            <person name="Ward D.M."/>
            <person name="Bryant D.A."/>
        </authorList>
    </citation>
    <scope>NUCLEOTIDE SEQUENCE [LARGE SCALE GENOMIC DNA]</scope>
    <source>
        <strain evidence="2 3">B</strain>
    </source>
</reference>
<proteinExistence type="predicted"/>